<accession>A0A139ALT8</accession>
<feature type="compositionally biased region" description="Low complexity" evidence="2">
    <location>
        <begin position="632"/>
        <end position="679"/>
    </location>
</feature>
<name>A0A139ALT8_GONPJ</name>
<feature type="region of interest" description="Disordered" evidence="2">
    <location>
        <begin position="75"/>
        <end position="121"/>
    </location>
</feature>
<feature type="region of interest" description="Disordered" evidence="2">
    <location>
        <begin position="358"/>
        <end position="405"/>
    </location>
</feature>
<feature type="region of interest" description="Disordered" evidence="2">
    <location>
        <begin position="586"/>
        <end position="702"/>
    </location>
</feature>
<reference evidence="3 4" key="1">
    <citation type="journal article" date="2015" name="Genome Biol. Evol.">
        <title>Phylogenomic analyses indicate that early fungi evolved digesting cell walls of algal ancestors of land plants.</title>
        <authorList>
            <person name="Chang Y."/>
            <person name="Wang S."/>
            <person name="Sekimoto S."/>
            <person name="Aerts A.L."/>
            <person name="Choi C."/>
            <person name="Clum A."/>
            <person name="LaButti K.M."/>
            <person name="Lindquist E.A."/>
            <person name="Yee Ngan C."/>
            <person name="Ohm R.A."/>
            <person name="Salamov A.A."/>
            <person name="Grigoriev I.V."/>
            <person name="Spatafora J.W."/>
            <person name="Berbee M.L."/>
        </authorList>
    </citation>
    <scope>NUCLEOTIDE SEQUENCE [LARGE SCALE GENOMIC DNA]</scope>
    <source>
        <strain evidence="3 4">JEL478</strain>
    </source>
</reference>
<feature type="region of interest" description="Disordered" evidence="2">
    <location>
        <begin position="1496"/>
        <end position="1544"/>
    </location>
</feature>
<evidence type="ECO:0000313" key="4">
    <source>
        <dbReference type="Proteomes" id="UP000070544"/>
    </source>
</evidence>
<feature type="compositionally biased region" description="Gly residues" evidence="2">
    <location>
        <begin position="226"/>
        <end position="242"/>
    </location>
</feature>
<feature type="compositionally biased region" description="Pro residues" evidence="2">
    <location>
        <begin position="1510"/>
        <end position="1519"/>
    </location>
</feature>
<feature type="region of interest" description="Disordered" evidence="2">
    <location>
        <begin position="1104"/>
        <end position="1150"/>
    </location>
</feature>
<dbReference type="SUPFAM" id="SSF48371">
    <property type="entry name" value="ARM repeat"/>
    <property type="match status" value="1"/>
</dbReference>
<evidence type="ECO:0000256" key="2">
    <source>
        <dbReference type="SAM" id="MobiDB-lite"/>
    </source>
</evidence>
<dbReference type="InterPro" id="IPR016024">
    <property type="entry name" value="ARM-type_fold"/>
</dbReference>
<feature type="region of interest" description="Disordered" evidence="2">
    <location>
        <begin position="134"/>
        <end position="153"/>
    </location>
</feature>
<organism evidence="3 4">
    <name type="scientific">Gonapodya prolifera (strain JEL478)</name>
    <name type="common">Monoblepharis prolifera</name>
    <dbReference type="NCBI Taxonomy" id="1344416"/>
    <lineage>
        <taxon>Eukaryota</taxon>
        <taxon>Fungi</taxon>
        <taxon>Fungi incertae sedis</taxon>
        <taxon>Chytridiomycota</taxon>
        <taxon>Chytridiomycota incertae sedis</taxon>
        <taxon>Monoblepharidomycetes</taxon>
        <taxon>Monoblepharidales</taxon>
        <taxon>Gonapodyaceae</taxon>
        <taxon>Gonapodya</taxon>
    </lineage>
</organism>
<dbReference type="PANTHER" id="PTHR13037">
    <property type="entry name" value="FORMIN"/>
    <property type="match status" value="1"/>
</dbReference>
<feature type="region of interest" description="Disordered" evidence="2">
    <location>
        <begin position="1563"/>
        <end position="1600"/>
    </location>
</feature>
<feature type="region of interest" description="Disordered" evidence="2">
    <location>
        <begin position="824"/>
        <end position="847"/>
    </location>
</feature>
<dbReference type="OrthoDB" id="10648854at2759"/>
<feature type="region of interest" description="Disordered" evidence="2">
    <location>
        <begin position="1382"/>
        <end position="1413"/>
    </location>
</feature>
<feature type="compositionally biased region" description="Low complexity" evidence="2">
    <location>
        <begin position="301"/>
        <end position="320"/>
    </location>
</feature>
<feature type="compositionally biased region" description="Basic residues" evidence="2">
    <location>
        <begin position="275"/>
        <end position="287"/>
    </location>
</feature>
<protein>
    <submittedName>
        <fullName evidence="3">Uncharacterized protein</fullName>
    </submittedName>
</protein>
<gene>
    <name evidence="3" type="ORF">M427DRAFT_30217</name>
</gene>
<keyword evidence="4" id="KW-1185">Reference proteome</keyword>
<evidence type="ECO:0000313" key="3">
    <source>
        <dbReference type="EMBL" id="KXS17747.1"/>
    </source>
</evidence>
<feature type="compositionally biased region" description="Low complexity" evidence="2">
    <location>
        <begin position="327"/>
        <end position="341"/>
    </location>
</feature>
<feature type="region of interest" description="Disordered" evidence="2">
    <location>
        <begin position="223"/>
        <end position="341"/>
    </location>
</feature>
<dbReference type="PANTHER" id="PTHR13037:SF24">
    <property type="entry name" value="POLYCOMB PROTEIN PCL-RELATED"/>
    <property type="match status" value="1"/>
</dbReference>
<dbReference type="EMBL" id="KQ965745">
    <property type="protein sequence ID" value="KXS17747.1"/>
    <property type="molecule type" value="Genomic_DNA"/>
</dbReference>
<feature type="region of interest" description="Disordered" evidence="2">
    <location>
        <begin position="1445"/>
        <end position="1464"/>
    </location>
</feature>
<sequence>MARAHGCGQATAAHPIGAHGMATAAASTRTDGDPRVRSFADGIATVARLDVAFESHFLRGLRFHARTHALAADIQHSARAQHRARGMVSRSPPSKKRAPSHNTPTRTPHPPAPPPPAFSHPFLQFAHDAAPISLSPRHTPISALPPPRPPAQTDPLVLLIAHREAHPVSTAHYRHNSPTAPTNHPGAPEGFTAPDATLRVLKQGVVGVAGTVELRHADCVVPSSGAVGGGGVGLSKGSGRTGRTGRTGKEKGNNGGWDTHAGYAGGGGRDNGRTKPGHGRKQPRAPHHISISVLPVPPSSSSPTAAAAPTSTSTSTSSPSQQPPHNSPHNTNTTTHTHTLSITTTRLLYRLATAAHFSSSSTSSPSSFTPASAPVSSSLAPPQDTASPLRPPSTSAPSPTLSRRRASAQFSAFGMGLISSAGAGAGGGSGGPTGAGGAPAPTQGPVAVAPPSAIADIPPQDLATASRIVAALLAPPEPGPDVERIAGVGVGVGAGPSGFGGAAGSAIGYGHGHGHGQTRGTRRIRVGGSGGDGAAAGVAFGAVVSPGSGSPHEVATSKPPASTTRVGTGRADVVGELVARAVARAEGGVGGGGGAPPPHPPTPSPPSTPLLRIIVPDLSAPVPASETGYTGGSTSQSHAHSQSHSQSANPAFQPPTSTTTTTSTSTTTTTHAPAPTQTSLSSSPPRAKSGDGEIRRRIGGGNVAVVPRQRGEERLRMALDTQRVGGELWGLGLKGGFVFCELTNPARTQPHPTPPHKKSGMWKNLLTEVTRMASAKQDDARAAIEAAVDDLYGAGALWGVWGTGPPMFVFLVGLICSTLASPSAHTQIPTTQPRNPKSPTSPRSNPTLVAPLLHAHATRAESTANRHLAADLSILRSFVRQRGGGSGSGAGPDRASNTDTNSDIVPAAMAALRAGAHLALSLAGPSREPASRAWRAAATVALLAGVRPAACPPSEVVAMRDGLGSVLESTDDAEMKWRVVWWCCSAALRGDGDAESGDSDSVGVFGVSALPVPLDARFVAVVRGYLGSLRDERRRLAVDFLGEYVLWRMDGQGKEVYPDVLAALTGEDARSTDWRTRKDAATVGGVVLKKLADLAAKARTVRGKEDGKSAVRGAGAEANGRKTGGGPNGRQTAAPPIVQPSTTGPTDAADNPYLAPHMPVVLVLFDFLIELAFSDWSKSVRNNALYYLPLGERTCRARALLYLGRQIGPDKEVGLQHDALKLIAKLGAVEGLPSPTWDSLCGAIGIAHGNGVVKGEVARTVHKVVEGLKQAGKLGKEEVSEVEIQGSDIPLPVAVDTSVCILPPYSLTVSLLSVLVDPAPETRLIAFKTLSLLKRTPAMEQTMLGAMRCEPDEEVRIEAVACVAAMGLVDAPVDRTFQPAKVGSSEAVSGGTGATEETQGKGVLPSTSLRPPPMLIKRQSSLAIVPEQDAQSSFWGMGKASFLSSRRSSNADVSGKPSEDKNLSSVQHARNVLLGMFQTDPSPLVRKEVAELLTSKGVELDATPTRRAPDTPPTAPRPPSNENQRNEETSPATMPPRLRRRRSSVRDVNILRAIARRADGVIAEDREDDAIQPEMAKPPPDRTDATEAPPDANNTSGRQQSITTPDMVIAQVALPPPIRPPSQPTSVADIGTLPHKLSLLKHHVISQHGLSDHVVEQHRAEAVERAMEQLVRDAGVGSVGVWARVERARVRDRMMERRRVGVDTVEA</sequence>
<feature type="compositionally biased region" description="Low complexity" evidence="2">
    <location>
        <begin position="358"/>
        <end position="401"/>
    </location>
</feature>
<feature type="compositionally biased region" description="Pro residues" evidence="2">
    <location>
        <begin position="143"/>
        <end position="152"/>
    </location>
</feature>
<feature type="region of interest" description="Disordered" evidence="2">
    <location>
        <begin position="546"/>
        <end position="568"/>
    </location>
</feature>
<feature type="compositionally biased region" description="Pro residues" evidence="2">
    <location>
        <begin position="107"/>
        <end position="118"/>
    </location>
</feature>
<feature type="compositionally biased region" description="Pro residues" evidence="2">
    <location>
        <begin position="595"/>
        <end position="608"/>
    </location>
</feature>
<proteinExistence type="predicted"/>
<evidence type="ECO:0000256" key="1">
    <source>
        <dbReference type="ARBA" id="ARBA00022581"/>
    </source>
</evidence>
<keyword evidence="1" id="KW-0945">Host-virus interaction</keyword>
<dbReference type="Proteomes" id="UP000070544">
    <property type="component" value="Unassembled WGS sequence"/>
</dbReference>